<name>A0ACA9L9M8_9GLOM</name>
<comment type="caution">
    <text evidence="1">The sequence shown here is derived from an EMBL/GenBank/DDBJ whole genome shotgun (WGS) entry which is preliminary data.</text>
</comment>
<proteinExistence type="predicted"/>
<evidence type="ECO:0000313" key="1">
    <source>
        <dbReference type="EMBL" id="CAG8518154.1"/>
    </source>
</evidence>
<organism evidence="1 2">
    <name type="scientific">Scutellospora calospora</name>
    <dbReference type="NCBI Taxonomy" id="85575"/>
    <lineage>
        <taxon>Eukaryota</taxon>
        <taxon>Fungi</taxon>
        <taxon>Fungi incertae sedis</taxon>
        <taxon>Mucoromycota</taxon>
        <taxon>Glomeromycotina</taxon>
        <taxon>Glomeromycetes</taxon>
        <taxon>Diversisporales</taxon>
        <taxon>Gigasporaceae</taxon>
        <taxon>Scutellospora</taxon>
    </lineage>
</organism>
<feature type="non-terminal residue" evidence="1">
    <location>
        <position position="76"/>
    </location>
</feature>
<keyword evidence="2" id="KW-1185">Reference proteome</keyword>
<sequence>MHPYCGKTCARSSCDSGFPNSHQGGSCKINGCDKPCYVEPSGVRHPYCSRTCAKKDLQNSVENKTTQEYNEYELLK</sequence>
<protein>
    <submittedName>
        <fullName evidence="1">1215_t:CDS:1</fullName>
    </submittedName>
</protein>
<gene>
    <name evidence="1" type="ORF">SCALOS_LOCUS3956</name>
</gene>
<evidence type="ECO:0000313" key="2">
    <source>
        <dbReference type="Proteomes" id="UP000789860"/>
    </source>
</evidence>
<dbReference type="Proteomes" id="UP000789860">
    <property type="component" value="Unassembled WGS sequence"/>
</dbReference>
<reference evidence="1" key="1">
    <citation type="submission" date="2021-06" db="EMBL/GenBank/DDBJ databases">
        <authorList>
            <person name="Kallberg Y."/>
            <person name="Tangrot J."/>
            <person name="Rosling A."/>
        </authorList>
    </citation>
    <scope>NUCLEOTIDE SEQUENCE</scope>
    <source>
        <strain evidence="1">AU212A</strain>
    </source>
</reference>
<accession>A0ACA9L9M8</accession>
<dbReference type="EMBL" id="CAJVPM010004881">
    <property type="protein sequence ID" value="CAG8518154.1"/>
    <property type="molecule type" value="Genomic_DNA"/>
</dbReference>